<dbReference type="Proteomes" id="UP000049455">
    <property type="component" value="Unassembled WGS sequence"/>
</dbReference>
<evidence type="ECO:0000256" key="2">
    <source>
        <dbReference type="SAM" id="SignalP"/>
    </source>
</evidence>
<evidence type="ECO:0000313" key="4">
    <source>
        <dbReference type="Proteomes" id="UP000049455"/>
    </source>
</evidence>
<accession>A0A0M7B936</accession>
<protein>
    <recommendedName>
        <fullName evidence="5">VPLPA-CTERM protein sorting domain protein</fullName>
    </recommendedName>
</protein>
<keyword evidence="1" id="KW-0472">Membrane</keyword>
<evidence type="ECO:0000313" key="3">
    <source>
        <dbReference type="EMBL" id="CUH21209.1"/>
    </source>
</evidence>
<evidence type="ECO:0000256" key="1">
    <source>
        <dbReference type="SAM" id="Phobius"/>
    </source>
</evidence>
<feature type="transmembrane region" description="Helical" evidence="1">
    <location>
        <begin position="218"/>
        <end position="238"/>
    </location>
</feature>
<keyword evidence="4" id="KW-1185">Reference proteome</keyword>
<feature type="chain" id="PRO_5005809791" description="VPLPA-CTERM protein sorting domain protein" evidence="2">
    <location>
        <begin position="24"/>
        <end position="246"/>
    </location>
</feature>
<keyword evidence="2" id="KW-0732">Signal</keyword>
<name>A0A0M7B936_9RHOB</name>
<dbReference type="OrthoDB" id="7871542at2"/>
<keyword evidence="1" id="KW-0812">Transmembrane</keyword>
<gene>
    <name evidence="3" type="ORF">JSE7799_00544</name>
</gene>
<proteinExistence type="predicted"/>
<evidence type="ECO:0008006" key="5">
    <source>
        <dbReference type="Google" id="ProtNLM"/>
    </source>
</evidence>
<feature type="signal peptide" evidence="2">
    <location>
        <begin position="1"/>
        <end position="23"/>
    </location>
</feature>
<dbReference type="AlphaFoldDB" id="A0A0M7B936"/>
<sequence>MNFKILTVGASAAFLVGAGHVSAAVITIDSFDTPQAVADEPFGVAQPQGSEVKAPDAIGGWRDLYVETDDEGNLSATTLEVRDSNLSFSNEDNVTGRGWVTYDGYDDDPFGVNKTGLGGIDLFTGPLGTPGFLFEVVRLDLPFVVTVRAWDMFGETTEFSSTVSSTGTPFLPFAAFSNEAFDFNEVGALQFFADSGDTTINVDAAIGSISVDTGVVPLPAPALLLLGGLGGFGGLAAFGKRRRKRT</sequence>
<organism evidence="3 4">
    <name type="scientific">Jannaschia seosinensis</name>
    <dbReference type="NCBI Taxonomy" id="313367"/>
    <lineage>
        <taxon>Bacteria</taxon>
        <taxon>Pseudomonadati</taxon>
        <taxon>Pseudomonadota</taxon>
        <taxon>Alphaproteobacteria</taxon>
        <taxon>Rhodobacterales</taxon>
        <taxon>Roseobacteraceae</taxon>
        <taxon>Jannaschia</taxon>
    </lineage>
</organism>
<reference evidence="3 4" key="1">
    <citation type="submission" date="2015-09" db="EMBL/GenBank/DDBJ databases">
        <authorList>
            <person name="Jackson K.R."/>
            <person name="Lunt B.L."/>
            <person name="Fisher J.N.B."/>
            <person name="Gardner A.V."/>
            <person name="Bailey M.E."/>
            <person name="Deus L.M."/>
            <person name="Earl A.S."/>
            <person name="Gibby P.D."/>
            <person name="Hartmann K.A."/>
            <person name="Liu J.E."/>
            <person name="Manci A.M."/>
            <person name="Nielsen D.A."/>
            <person name="Solomon M.B."/>
            <person name="Breakwell D.P."/>
            <person name="Burnett S.H."/>
            <person name="Grose J.H."/>
        </authorList>
    </citation>
    <scope>NUCLEOTIDE SEQUENCE [LARGE SCALE GENOMIC DNA]</scope>
    <source>
        <strain evidence="3 4">CECT 7799</strain>
    </source>
</reference>
<dbReference type="EMBL" id="CYPR01000030">
    <property type="protein sequence ID" value="CUH21209.1"/>
    <property type="molecule type" value="Genomic_DNA"/>
</dbReference>
<keyword evidence="1" id="KW-1133">Transmembrane helix</keyword>
<dbReference type="RefSeq" id="WP_055662232.1">
    <property type="nucleotide sequence ID" value="NZ_CYPR01000030.1"/>
</dbReference>